<dbReference type="EMBL" id="JAVDYI010000001">
    <property type="protein sequence ID" value="MDR7356360.1"/>
    <property type="molecule type" value="Genomic_DNA"/>
</dbReference>
<comment type="caution">
    <text evidence="1">The sequence shown here is derived from an EMBL/GenBank/DDBJ whole genome shotgun (WGS) entry which is preliminary data.</text>
</comment>
<name>A0ABU2BCJ3_9MICC</name>
<proteinExistence type="predicted"/>
<evidence type="ECO:0000313" key="2">
    <source>
        <dbReference type="Proteomes" id="UP001183817"/>
    </source>
</evidence>
<keyword evidence="2" id="KW-1185">Reference proteome</keyword>
<organism evidence="1 2">
    <name type="scientific">Paeniglutamicibacter sulfureus</name>
    <dbReference type="NCBI Taxonomy" id="43666"/>
    <lineage>
        <taxon>Bacteria</taxon>
        <taxon>Bacillati</taxon>
        <taxon>Actinomycetota</taxon>
        <taxon>Actinomycetes</taxon>
        <taxon>Micrococcales</taxon>
        <taxon>Micrococcaceae</taxon>
        <taxon>Paeniglutamicibacter</taxon>
    </lineage>
</organism>
<sequence>MDSWVYWVLLLPQGERINSPTYRRSANGSRYQAPDRHIFPSTPSRFMRDNYGPCLR</sequence>
<dbReference type="Proteomes" id="UP001183817">
    <property type="component" value="Unassembled WGS sequence"/>
</dbReference>
<accession>A0ABU2BCJ3</accession>
<evidence type="ECO:0000313" key="1">
    <source>
        <dbReference type="EMBL" id="MDR7356360.1"/>
    </source>
</evidence>
<reference evidence="1 2" key="1">
    <citation type="submission" date="2023-07" db="EMBL/GenBank/DDBJ databases">
        <title>Sequencing the genomes of 1000 actinobacteria strains.</title>
        <authorList>
            <person name="Klenk H.-P."/>
        </authorList>
    </citation>
    <scope>NUCLEOTIDE SEQUENCE [LARGE SCALE GENOMIC DNA]</scope>
    <source>
        <strain evidence="1 2">DSM 20167</strain>
    </source>
</reference>
<gene>
    <name evidence="1" type="ORF">J2S64_000051</name>
</gene>
<protein>
    <submittedName>
        <fullName evidence="1">Uncharacterized protein</fullName>
    </submittedName>
</protein>